<evidence type="ECO:0000313" key="2">
    <source>
        <dbReference type="EMBL" id="GAI70276.1"/>
    </source>
</evidence>
<dbReference type="SUPFAM" id="SSF56747">
    <property type="entry name" value="Prim-pol domain"/>
    <property type="match status" value="1"/>
</dbReference>
<sequence length="320" mass="36419">MAVPKFSWEALQKALRFYEKEKLRYFPLVWGQKRPVVKWEPLQNRAATFAELAEWFQESKSTNVAIICGAASNGLVALCFNDPNGAIEFFGQKLWDKLLGSTFIVKTPRGVHVYLRSDTPIPSQFVGKGDNRSWLEIRADGNYIAAPPSLHPLGVLYEAIGVESIASPKNLPAFIEQRLAELGLKARLAQETKEKPLEPKKVVGRRKIQPPCLESISQGVNEKQRDAAALALARHYLVQFYKPEEVFWLLQEWDTRNKPPSFNELLLEQTVRSAEKYRGFFCSLIKDEPTVSTFCVGDSKCDWPKPKKLEEELLPQEEEP</sequence>
<dbReference type="SMART" id="SM00943">
    <property type="entry name" value="Prim-Pol"/>
    <property type="match status" value="1"/>
</dbReference>
<feature type="non-terminal residue" evidence="2">
    <location>
        <position position="320"/>
    </location>
</feature>
<dbReference type="Pfam" id="PF09250">
    <property type="entry name" value="Prim-Pol"/>
    <property type="match status" value="1"/>
</dbReference>
<proteinExistence type="predicted"/>
<accession>X1RTH4</accession>
<gene>
    <name evidence="2" type="ORF">S12H4_03133</name>
</gene>
<dbReference type="EMBL" id="BARW01000849">
    <property type="protein sequence ID" value="GAI70276.1"/>
    <property type="molecule type" value="Genomic_DNA"/>
</dbReference>
<comment type="caution">
    <text evidence="2">The sequence shown here is derived from an EMBL/GenBank/DDBJ whole genome shotgun (WGS) entry which is preliminary data.</text>
</comment>
<organism evidence="2">
    <name type="scientific">marine sediment metagenome</name>
    <dbReference type="NCBI Taxonomy" id="412755"/>
    <lineage>
        <taxon>unclassified sequences</taxon>
        <taxon>metagenomes</taxon>
        <taxon>ecological metagenomes</taxon>
    </lineage>
</organism>
<protein>
    <recommendedName>
        <fullName evidence="1">DNA primase/polymerase bifunctional N-terminal domain-containing protein</fullName>
    </recommendedName>
</protein>
<feature type="domain" description="DNA primase/polymerase bifunctional N-terminal" evidence="1">
    <location>
        <begin position="14"/>
        <end position="175"/>
    </location>
</feature>
<dbReference type="Gene3D" id="3.30.720.160">
    <property type="entry name" value="Bifunctional DNA primase/polymerase, N-terminal"/>
    <property type="match status" value="1"/>
</dbReference>
<dbReference type="AlphaFoldDB" id="X1RTH4"/>
<name>X1RTH4_9ZZZZ</name>
<reference evidence="2" key="1">
    <citation type="journal article" date="2014" name="Front. Microbiol.">
        <title>High frequency of phylogenetically diverse reductive dehalogenase-homologous genes in deep subseafloor sedimentary metagenomes.</title>
        <authorList>
            <person name="Kawai M."/>
            <person name="Futagami T."/>
            <person name="Toyoda A."/>
            <person name="Takaki Y."/>
            <person name="Nishi S."/>
            <person name="Hori S."/>
            <person name="Arai W."/>
            <person name="Tsubouchi T."/>
            <person name="Morono Y."/>
            <person name="Uchiyama I."/>
            <person name="Ito T."/>
            <person name="Fujiyama A."/>
            <person name="Inagaki F."/>
            <person name="Takami H."/>
        </authorList>
    </citation>
    <scope>NUCLEOTIDE SEQUENCE</scope>
    <source>
        <strain evidence="2">Expedition CK06-06</strain>
    </source>
</reference>
<dbReference type="InterPro" id="IPR015330">
    <property type="entry name" value="DNA_primase/pol_bifunc_N"/>
</dbReference>
<evidence type="ECO:0000259" key="1">
    <source>
        <dbReference type="SMART" id="SM00943"/>
    </source>
</evidence>
<dbReference type="CDD" id="cd04859">
    <property type="entry name" value="Prim_Pol"/>
    <property type="match status" value="1"/>
</dbReference>